<dbReference type="Gene3D" id="3.40.630.30">
    <property type="match status" value="1"/>
</dbReference>
<dbReference type="RefSeq" id="WP_116616909.1">
    <property type="nucleotide sequence ID" value="NZ_CAMQYP010000126.1"/>
</dbReference>
<dbReference type="PANTHER" id="PTHR30037">
    <property type="entry name" value="DNA-3-METHYLADENINE GLYCOSYLASE 1"/>
    <property type="match status" value="1"/>
</dbReference>
<evidence type="ECO:0000256" key="1">
    <source>
        <dbReference type="PIRSR" id="PIRSR605019-1"/>
    </source>
</evidence>
<name>A0A2U0U4T8_9BACT</name>
<feature type="binding site" evidence="1">
    <location>
        <position position="193"/>
    </location>
    <ligand>
        <name>Zn(2+)</name>
        <dbReference type="ChEBI" id="CHEBI:29105"/>
    </ligand>
</feature>
<dbReference type="SUPFAM" id="SSF48150">
    <property type="entry name" value="DNA-glycosylase"/>
    <property type="match status" value="1"/>
</dbReference>
<dbReference type="Pfam" id="PF03352">
    <property type="entry name" value="Adenine_glyco"/>
    <property type="match status" value="1"/>
</dbReference>
<accession>A0A2U0U4T8</accession>
<proteinExistence type="predicted"/>
<evidence type="ECO:0000313" key="4">
    <source>
        <dbReference type="Proteomes" id="UP000245870"/>
    </source>
</evidence>
<dbReference type="GO" id="GO:0046872">
    <property type="term" value="F:metal ion binding"/>
    <property type="evidence" value="ECO:0007669"/>
    <property type="project" value="UniProtKB-KW"/>
</dbReference>
<reference evidence="3 4" key="1">
    <citation type="submission" date="2018-05" db="EMBL/GenBank/DDBJ databases">
        <title>Genomic Encyclopedia of Type Strains, Phase IV (KMG-IV): sequencing the most valuable type-strain genomes for metagenomic binning, comparative biology and taxonomic classification.</title>
        <authorList>
            <person name="Goeker M."/>
        </authorList>
    </citation>
    <scope>NUCLEOTIDE SEQUENCE [LARGE SCALE GENOMIC DNA]</scope>
    <source>
        <strain evidence="3 4">DSM 100333</strain>
    </source>
</reference>
<feature type="binding site" evidence="1">
    <location>
        <position position="367"/>
    </location>
    <ligand>
        <name>Zn(2+)</name>
        <dbReference type="ChEBI" id="CHEBI:29105"/>
    </ligand>
</feature>
<dbReference type="InterPro" id="IPR000182">
    <property type="entry name" value="GNAT_dom"/>
</dbReference>
<dbReference type="CDD" id="cd04301">
    <property type="entry name" value="NAT_SF"/>
    <property type="match status" value="1"/>
</dbReference>
<feature type="domain" description="N-acetyltransferase" evidence="2">
    <location>
        <begin position="5"/>
        <end position="196"/>
    </location>
</feature>
<dbReference type="Proteomes" id="UP000245870">
    <property type="component" value="Unassembled WGS sequence"/>
</dbReference>
<feature type="binding site" evidence="1">
    <location>
        <position position="206"/>
    </location>
    <ligand>
        <name>Zn(2+)</name>
        <dbReference type="ChEBI" id="CHEBI:29105"/>
    </ligand>
</feature>
<dbReference type="Gene3D" id="1.10.340.30">
    <property type="entry name" value="Hypothetical protein, domain 2"/>
    <property type="match status" value="1"/>
</dbReference>
<dbReference type="InterPro" id="IPR011257">
    <property type="entry name" value="DNA_glycosylase"/>
</dbReference>
<dbReference type="EMBL" id="QENY01000015">
    <property type="protein sequence ID" value="PVX51707.1"/>
    <property type="molecule type" value="Genomic_DNA"/>
</dbReference>
<dbReference type="PROSITE" id="PS51186">
    <property type="entry name" value="GNAT"/>
    <property type="match status" value="1"/>
</dbReference>
<keyword evidence="1" id="KW-0862">Zinc</keyword>
<dbReference type="GO" id="GO:0006284">
    <property type="term" value="P:base-excision repair"/>
    <property type="evidence" value="ECO:0007669"/>
    <property type="project" value="InterPro"/>
</dbReference>
<sequence>MKSNFTIVPAKPEQASEIATLVMLAMNHDCCQNFCGNQHTLDEFHRMMTALVNMDESQHSYRNTLVAMDNEGKIAGACVVYDGKDLKRLRKAFFQAARTHLDQDFEGMLDETGPEEYYIDSLAVKPEFQKRGIATLLLQAVIKRHGGQKPVGLLVDKGNPKAERLYNRVGFVHVDDSEWGGHAMRHLQYPMKCAWAKHDELSEKYHDEEWGVPVHDERKHFMYLIMETMSCGLSWQMMLQRREVFGQCFANFDASKVAEFTTDDVDRIMQTEGMIRSRSKIEAMIDNAKAFMKVVKKFGSFDQYVWSFTQGRSLIYPSHQREVPKSNDLSDKVAKDMKKRGFKFVGSVIIYSFLQAIGIINDHESTCWRYDSLSRNCTIVDDRSPVM</sequence>
<dbReference type="OrthoDB" id="9807664at2"/>
<organism evidence="3 4">
    <name type="scientific">Hallella colorans</name>
    <dbReference type="NCBI Taxonomy" id="1703337"/>
    <lineage>
        <taxon>Bacteria</taxon>
        <taxon>Pseudomonadati</taxon>
        <taxon>Bacteroidota</taxon>
        <taxon>Bacteroidia</taxon>
        <taxon>Bacteroidales</taxon>
        <taxon>Prevotellaceae</taxon>
        <taxon>Hallella</taxon>
    </lineage>
</organism>
<keyword evidence="1" id="KW-0479">Metal-binding</keyword>
<gene>
    <name evidence="3" type="ORF">C7379_11559</name>
</gene>
<dbReference type="InterPro" id="IPR016181">
    <property type="entry name" value="Acyl_CoA_acyltransferase"/>
</dbReference>
<dbReference type="InterPro" id="IPR052891">
    <property type="entry name" value="DNA-3mA_glycosylase"/>
</dbReference>
<evidence type="ECO:0000313" key="3">
    <source>
        <dbReference type="EMBL" id="PVX51707.1"/>
    </source>
</evidence>
<dbReference type="GO" id="GO:0016747">
    <property type="term" value="F:acyltransferase activity, transferring groups other than amino-acyl groups"/>
    <property type="evidence" value="ECO:0007669"/>
    <property type="project" value="InterPro"/>
</dbReference>
<evidence type="ECO:0000259" key="2">
    <source>
        <dbReference type="PROSITE" id="PS51186"/>
    </source>
</evidence>
<dbReference type="Pfam" id="PF00583">
    <property type="entry name" value="Acetyltransf_1"/>
    <property type="match status" value="1"/>
</dbReference>
<dbReference type="AlphaFoldDB" id="A0A2U0U4T8"/>
<protein>
    <submittedName>
        <fullName evidence="3">DNA-3-methyladenine glycosylase I</fullName>
    </submittedName>
</protein>
<comment type="caution">
    <text evidence="3">The sequence shown here is derived from an EMBL/GenBank/DDBJ whole genome shotgun (WGS) entry which is preliminary data.</text>
</comment>
<dbReference type="GO" id="GO:0008725">
    <property type="term" value="F:DNA-3-methyladenine glycosylase activity"/>
    <property type="evidence" value="ECO:0007669"/>
    <property type="project" value="InterPro"/>
</dbReference>
<keyword evidence="4" id="KW-1185">Reference proteome</keyword>
<feature type="binding site" evidence="1">
    <location>
        <position position="363"/>
    </location>
    <ligand>
        <name>Zn(2+)</name>
        <dbReference type="ChEBI" id="CHEBI:29105"/>
    </ligand>
</feature>
<dbReference type="InterPro" id="IPR005019">
    <property type="entry name" value="Adenine_glyco"/>
</dbReference>
<dbReference type="PANTHER" id="PTHR30037:SF4">
    <property type="entry name" value="DNA-3-METHYLADENINE GLYCOSYLASE I"/>
    <property type="match status" value="1"/>
</dbReference>
<dbReference type="SUPFAM" id="SSF55729">
    <property type="entry name" value="Acyl-CoA N-acyltransferases (Nat)"/>
    <property type="match status" value="1"/>
</dbReference>